<reference evidence="1" key="1">
    <citation type="submission" date="2018-04" db="EMBL/GenBank/DDBJ databases">
        <title>Whole genome sequencing of Staphylococcus pseudintermedius isolates from dogs.</title>
        <authorList>
            <person name="Bryan L.K."/>
            <person name="Little S.V."/>
            <person name="Hillhouse A."/>
            <person name="Lawhon S.D."/>
        </authorList>
    </citation>
    <scope>NUCLEOTIDE SEQUENCE</scope>
    <source>
        <strain evidence="1">TAMU 49_044</strain>
    </source>
</reference>
<evidence type="ECO:0000313" key="1">
    <source>
        <dbReference type="EMBL" id="AXU41366.1"/>
    </source>
</evidence>
<protein>
    <submittedName>
        <fullName evidence="1">Uncharacterized protein</fullName>
    </submittedName>
</protein>
<organism evidence="1">
    <name type="scientific">Staphylococcus pseudintermedius</name>
    <dbReference type="NCBI Taxonomy" id="283734"/>
    <lineage>
        <taxon>Bacteria</taxon>
        <taxon>Bacillati</taxon>
        <taxon>Bacillota</taxon>
        <taxon>Bacilli</taxon>
        <taxon>Bacillales</taxon>
        <taxon>Staphylococcaceae</taxon>
        <taxon>Staphylococcus</taxon>
        <taxon>Staphylococcus intermedius group</taxon>
    </lineage>
</organism>
<dbReference type="EMBL" id="MH179303">
    <property type="protein sequence ID" value="AXU41366.1"/>
    <property type="molecule type" value="Genomic_DNA"/>
</dbReference>
<proteinExistence type="predicted"/>
<dbReference type="AlphaFoldDB" id="A0A346TP76"/>
<dbReference type="RefSeq" id="WP_101458065.1">
    <property type="nucleotide sequence ID" value="NZ_BAAFHW010000294.1"/>
</dbReference>
<name>A0A346TP76_STAPS</name>
<sequence>MKLTVYDLTNIKNDIRKYLISESDIYVDGDKLYDVVVEIGDYKPERDTLINDLTNLRKQRDNYKSRAETLDNLKEYLSEARTLNIKCLEKMSEGYFKGKVAGRIQMIDELITVIRILEGE</sequence>
<accession>A0A346TP76</accession>